<dbReference type="EMBL" id="ADBL01000017">
    <property type="status" value="NOT_ANNOTATED_CDS"/>
    <property type="molecule type" value="Genomic_DNA"/>
</dbReference>
<keyword evidence="4" id="KW-1185">Reference proteome</keyword>
<gene>
    <name evidence="2" type="ORF">MAPG_00084</name>
</gene>
<protein>
    <recommendedName>
        <fullName evidence="1">NACHT-NTPase and P-loop NTPases N-terminal domain-containing protein</fullName>
    </recommendedName>
</protein>
<dbReference type="EnsemblFungi" id="MAPG_00084T0">
    <property type="protein sequence ID" value="MAPG_00084T0"/>
    <property type="gene ID" value="MAPG_00084"/>
</dbReference>
<dbReference type="EMBL" id="GL876966">
    <property type="protein sequence ID" value="KLU80988.1"/>
    <property type="molecule type" value="Genomic_DNA"/>
</dbReference>
<dbReference type="EMBL" id="ADBL01000018">
    <property type="status" value="NOT_ANNOTATED_CDS"/>
    <property type="molecule type" value="Genomic_DNA"/>
</dbReference>
<dbReference type="InterPro" id="IPR031352">
    <property type="entry name" value="SesA"/>
</dbReference>
<dbReference type="Proteomes" id="UP000011715">
    <property type="component" value="Unassembled WGS sequence"/>
</dbReference>
<dbReference type="Pfam" id="PF17107">
    <property type="entry name" value="SesA"/>
    <property type="match status" value="1"/>
</dbReference>
<dbReference type="eggNOG" id="ENOG502TEKT">
    <property type="taxonomic scope" value="Eukaryota"/>
</dbReference>
<sequence>MSAKAYSCIGDVAVGLPDAFPVVAKRLPDLLEALTEIKSGLEATTAGQEKPEAKEKHGAALQLAEACRVQAGYLEVLIEAAEGDTVEGVLRKLLEAAVDVAPALLGGDDDARVKKLREALAEVSQLQPSLEKPTKDRGAVTLNNYDQGLQFYHGGEGDQNHNSGSGVMITGRGATNNFGQGYPFECR</sequence>
<evidence type="ECO:0000313" key="3">
    <source>
        <dbReference type="EnsemblFungi" id="MAPG_00084T0"/>
    </source>
</evidence>
<feature type="domain" description="NACHT-NTPase and P-loop NTPases N-terminal" evidence="1">
    <location>
        <begin position="2"/>
        <end position="90"/>
    </location>
</feature>
<evidence type="ECO:0000313" key="2">
    <source>
        <dbReference type="EMBL" id="KLU80988.1"/>
    </source>
</evidence>
<evidence type="ECO:0000313" key="4">
    <source>
        <dbReference type="Proteomes" id="UP000011715"/>
    </source>
</evidence>
<reference evidence="2" key="2">
    <citation type="submission" date="2010-05" db="EMBL/GenBank/DDBJ databases">
        <title>The Genome Sequence of Magnaporthe poae strain ATCC 64411.</title>
        <authorList>
            <consortium name="The Broad Institute Genome Sequencing Platform"/>
            <consortium name="Broad Institute Genome Sequencing Center for Infectious Disease"/>
            <person name="Ma L.-J."/>
            <person name="Dead R."/>
            <person name="Young S."/>
            <person name="Zeng Q."/>
            <person name="Koehrsen M."/>
            <person name="Alvarado L."/>
            <person name="Berlin A."/>
            <person name="Chapman S.B."/>
            <person name="Chen Z."/>
            <person name="Freedman E."/>
            <person name="Gellesch M."/>
            <person name="Goldberg J."/>
            <person name="Griggs A."/>
            <person name="Gujja S."/>
            <person name="Heilman E.R."/>
            <person name="Heiman D."/>
            <person name="Hepburn T."/>
            <person name="Howarth C."/>
            <person name="Jen D."/>
            <person name="Larson L."/>
            <person name="Mehta T."/>
            <person name="Neiman D."/>
            <person name="Pearson M."/>
            <person name="Roberts A."/>
            <person name="Saif S."/>
            <person name="Shea T."/>
            <person name="Shenoy N."/>
            <person name="Sisk P."/>
            <person name="Stolte C."/>
            <person name="Sykes S."/>
            <person name="Walk T."/>
            <person name="White J."/>
            <person name="Yandava C."/>
            <person name="Haas B."/>
            <person name="Nusbaum C."/>
            <person name="Birren B."/>
        </authorList>
    </citation>
    <scope>NUCLEOTIDE SEQUENCE</scope>
    <source>
        <strain evidence="2">ATCC 64411</strain>
    </source>
</reference>
<name>A0A0C4DK21_MAGP6</name>
<dbReference type="OrthoDB" id="4330845at2759"/>
<reference evidence="4" key="1">
    <citation type="submission" date="2010-05" db="EMBL/GenBank/DDBJ databases">
        <title>The genome sequence of Magnaporthe poae strain ATCC 64411.</title>
        <authorList>
            <person name="Ma L.-J."/>
            <person name="Dead R."/>
            <person name="Young S."/>
            <person name="Zeng Q."/>
            <person name="Koehrsen M."/>
            <person name="Alvarado L."/>
            <person name="Berlin A."/>
            <person name="Chapman S.B."/>
            <person name="Chen Z."/>
            <person name="Freedman E."/>
            <person name="Gellesch M."/>
            <person name="Goldberg J."/>
            <person name="Griggs A."/>
            <person name="Gujja S."/>
            <person name="Heilman E.R."/>
            <person name="Heiman D."/>
            <person name="Hepburn T."/>
            <person name="Howarth C."/>
            <person name="Jen D."/>
            <person name="Larson L."/>
            <person name="Mehta T."/>
            <person name="Neiman D."/>
            <person name="Pearson M."/>
            <person name="Roberts A."/>
            <person name="Saif S."/>
            <person name="Shea T."/>
            <person name="Shenoy N."/>
            <person name="Sisk P."/>
            <person name="Stolte C."/>
            <person name="Sykes S."/>
            <person name="Walk T."/>
            <person name="White J."/>
            <person name="Yandava C."/>
            <person name="Haas B."/>
            <person name="Nusbaum C."/>
            <person name="Birren B."/>
        </authorList>
    </citation>
    <scope>NUCLEOTIDE SEQUENCE [LARGE SCALE GENOMIC DNA]</scope>
    <source>
        <strain evidence="4">ATCC 64411 / 73-15</strain>
    </source>
</reference>
<dbReference type="STRING" id="644358.A0A0C4DK21"/>
<reference evidence="3" key="5">
    <citation type="submission" date="2015-06" db="UniProtKB">
        <authorList>
            <consortium name="EnsemblFungi"/>
        </authorList>
    </citation>
    <scope>IDENTIFICATION</scope>
    <source>
        <strain evidence="3">ATCC 64411</strain>
    </source>
</reference>
<accession>A0A0C4DK21</accession>
<proteinExistence type="predicted"/>
<reference evidence="3" key="4">
    <citation type="journal article" date="2015" name="G3 (Bethesda)">
        <title>Genome sequences of three phytopathogenic species of the Magnaporthaceae family of fungi.</title>
        <authorList>
            <person name="Okagaki L.H."/>
            <person name="Nunes C.C."/>
            <person name="Sailsbery J."/>
            <person name="Clay B."/>
            <person name="Brown D."/>
            <person name="John T."/>
            <person name="Oh Y."/>
            <person name="Young N."/>
            <person name="Fitzgerald M."/>
            <person name="Haas B.J."/>
            <person name="Zeng Q."/>
            <person name="Young S."/>
            <person name="Adiconis X."/>
            <person name="Fan L."/>
            <person name="Levin J.Z."/>
            <person name="Mitchell T.K."/>
            <person name="Okubara P.A."/>
            <person name="Farman M.L."/>
            <person name="Kohn L.M."/>
            <person name="Birren B."/>
            <person name="Ma L.-J."/>
            <person name="Dean R.A."/>
        </authorList>
    </citation>
    <scope>NUCLEOTIDE SEQUENCE</scope>
    <source>
        <strain evidence="3">ATCC 64411 / 73-15</strain>
    </source>
</reference>
<organism evidence="3 4">
    <name type="scientific">Magnaporthiopsis poae (strain ATCC 64411 / 73-15)</name>
    <name type="common">Kentucky bluegrass fungus</name>
    <name type="synonym">Magnaporthe poae</name>
    <dbReference type="NCBI Taxonomy" id="644358"/>
    <lineage>
        <taxon>Eukaryota</taxon>
        <taxon>Fungi</taxon>
        <taxon>Dikarya</taxon>
        <taxon>Ascomycota</taxon>
        <taxon>Pezizomycotina</taxon>
        <taxon>Sordariomycetes</taxon>
        <taxon>Sordariomycetidae</taxon>
        <taxon>Magnaporthales</taxon>
        <taxon>Magnaporthaceae</taxon>
        <taxon>Magnaporthiopsis</taxon>
    </lineage>
</organism>
<reference evidence="2" key="3">
    <citation type="submission" date="2011-03" db="EMBL/GenBank/DDBJ databases">
        <title>Annotation of Magnaporthe poae ATCC 64411.</title>
        <authorList>
            <person name="Ma L.-J."/>
            <person name="Dead R."/>
            <person name="Young S.K."/>
            <person name="Zeng Q."/>
            <person name="Gargeya S."/>
            <person name="Fitzgerald M."/>
            <person name="Haas B."/>
            <person name="Abouelleil A."/>
            <person name="Alvarado L."/>
            <person name="Arachchi H.M."/>
            <person name="Berlin A."/>
            <person name="Brown A."/>
            <person name="Chapman S.B."/>
            <person name="Chen Z."/>
            <person name="Dunbar C."/>
            <person name="Freedman E."/>
            <person name="Gearin G."/>
            <person name="Gellesch M."/>
            <person name="Goldberg J."/>
            <person name="Griggs A."/>
            <person name="Gujja S."/>
            <person name="Heiman D."/>
            <person name="Howarth C."/>
            <person name="Larson L."/>
            <person name="Lui A."/>
            <person name="MacDonald P.J.P."/>
            <person name="Mehta T."/>
            <person name="Montmayeur A."/>
            <person name="Murphy C."/>
            <person name="Neiman D."/>
            <person name="Pearson M."/>
            <person name="Priest M."/>
            <person name="Roberts A."/>
            <person name="Saif S."/>
            <person name="Shea T."/>
            <person name="Shenoy N."/>
            <person name="Sisk P."/>
            <person name="Stolte C."/>
            <person name="Sykes S."/>
            <person name="Yandava C."/>
            <person name="Wortman J."/>
            <person name="Nusbaum C."/>
            <person name="Birren B."/>
        </authorList>
    </citation>
    <scope>NUCLEOTIDE SEQUENCE</scope>
    <source>
        <strain evidence="2">ATCC 64411</strain>
    </source>
</reference>
<evidence type="ECO:0000259" key="1">
    <source>
        <dbReference type="Pfam" id="PF17107"/>
    </source>
</evidence>
<dbReference type="AlphaFoldDB" id="A0A0C4DK21"/>
<dbReference type="VEuPathDB" id="FungiDB:MAPG_00084"/>